<feature type="region of interest" description="Disordered" evidence="1">
    <location>
        <begin position="214"/>
        <end position="244"/>
    </location>
</feature>
<reference evidence="3" key="2">
    <citation type="submission" date="2024-04" db="EMBL/GenBank/DDBJ databases">
        <authorList>
            <person name="Chen Y."/>
            <person name="Shah S."/>
            <person name="Dougan E. K."/>
            <person name="Thang M."/>
            <person name="Chan C."/>
        </authorList>
    </citation>
    <scope>NUCLEOTIDE SEQUENCE [LARGE SCALE GENOMIC DNA]</scope>
</reference>
<feature type="compositionally biased region" description="Basic and acidic residues" evidence="1">
    <location>
        <begin position="181"/>
        <end position="192"/>
    </location>
</feature>
<gene>
    <name evidence="2" type="ORF">C1SCF055_LOCUS43813</name>
</gene>
<evidence type="ECO:0000313" key="2">
    <source>
        <dbReference type="EMBL" id="CAI4019305.1"/>
    </source>
</evidence>
<dbReference type="EMBL" id="CAMXCT010006742">
    <property type="protein sequence ID" value="CAI4019305.1"/>
    <property type="molecule type" value="Genomic_DNA"/>
</dbReference>
<accession>A0A9P1GQS2</accession>
<dbReference type="Proteomes" id="UP001152797">
    <property type="component" value="Unassembled WGS sequence"/>
</dbReference>
<dbReference type="EMBL" id="CAMXCT020006742">
    <property type="protein sequence ID" value="CAL1172680.1"/>
    <property type="molecule type" value="Genomic_DNA"/>
</dbReference>
<feature type="region of interest" description="Disordered" evidence="1">
    <location>
        <begin position="170"/>
        <end position="192"/>
    </location>
</feature>
<organism evidence="2">
    <name type="scientific">Cladocopium goreaui</name>
    <dbReference type="NCBI Taxonomy" id="2562237"/>
    <lineage>
        <taxon>Eukaryota</taxon>
        <taxon>Sar</taxon>
        <taxon>Alveolata</taxon>
        <taxon>Dinophyceae</taxon>
        <taxon>Suessiales</taxon>
        <taxon>Symbiodiniaceae</taxon>
        <taxon>Cladocopium</taxon>
    </lineage>
</organism>
<feature type="non-terminal residue" evidence="2">
    <location>
        <position position="244"/>
    </location>
</feature>
<reference evidence="2" key="1">
    <citation type="submission" date="2022-10" db="EMBL/GenBank/DDBJ databases">
        <authorList>
            <person name="Chen Y."/>
            <person name="Dougan E. K."/>
            <person name="Chan C."/>
            <person name="Rhodes N."/>
            <person name="Thang M."/>
        </authorList>
    </citation>
    <scope>NUCLEOTIDE SEQUENCE</scope>
</reference>
<protein>
    <submittedName>
        <fullName evidence="2">Uncharacterized protein</fullName>
    </submittedName>
</protein>
<evidence type="ECO:0000256" key="1">
    <source>
        <dbReference type="SAM" id="MobiDB-lite"/>
    </source>
</evidence>
<dbReference type="EMBL" id="CAMXCT030006742">
    <property type="protein sequence ID" value="CAL4806617.1"/>
    <property type="molecule type" value="Genomic_DNA"/>
</dbReference>
<evidence type="ECO:0000313" key="3">
    <source>
        <dbReference type="EMBL" id="CAL1172680.1"/>
    </source>
</evidence>
<proteinExistence type="predicted"/>
<comment type="caution">
    <text evidence="2">The sequence shown here is derived from an EMBL/GenBank/DDBJ whole genome shotgun (WGS) entry which is preliminary data.</text>
</comment>
<sequence length="244" mass="26133">MAGKKIIKKGKKAGGKIVSGDGEKGSPKVSPKTSPKLPPKESPKTSPKLSPKEAKKAKKAAAKAKPDAPAEEHFKKHLLRLRSKFFGNWHGLVVIDDCRAVEVIRIIKEALKNPEAQKKGVAWTPKDWPTKWKPILGRSRRRNDKGQVGDRAAEGLGHRLGAYGSFSQTNQALASAPKPESAPKGEKRKEFETAVLGSKVPCPLVVPVAENKMKAKKGKGGVNDQHLSSRAASLAEKGNAAGIA</sequence>
<dbReference type="AlphaFoldDB" id="A0A9P1GQS2"/>
<evidence type="ECO:0000313" key="4">
    <source>
        <dbReference type="Proteomes" id="UP001152797"/>
    </source>
</evidence>
<keyword evidence="4" id="KW-1185">Reference proteome</keyword>
<name>A0A9P1GQS2_9DINO</name>
<feature type="compositionally biased region" description="Basic residues" evidence="1">
    <location>
        <begin position="1"/>
        <end position="14"/>
    </location>
</feature>
<feature type="region of interest" description="Disordered" evidence="1">
    <location>
        <begin position="1"/>
        <end position="71"/>
    </location>
</feature>